<evidence type="ECO:0000256" key="1">
    <source>
        <dbReference type="SAM" id="MobiDB-lite"/>
    </source>
</evidence>
<name>A0A6G1K3V5_9PLEO</name>
<sequence>MSTCGTEPTLDNHYKEWPKTFSTRRKFDGDYSYVKSLTNLPKVGGTLDTFLVEYEGGVPSCRTQEVKTFCLDAASNSPQTKKPRIWLNDCQHSPERFRDHDRWLTSDQLHTLLSCQRSGLPGVPDADRRLLYIPDMCPKDIEALAETAPFHLVETLRDAIWKHIALQTTIRVKLPNLGYPIFRLEFHLPYSVLRELSTPLSSHFVPGTSDKFRINWRDLSFLRGQSTKKAGQTTLATQDAHICLAVCGIDHTRWNCYAFVDTKFRDELAGQKDEDEDDDENDENTDDEDAPGLEPHDPIAADSDGVTIFADKPIWDPREYFLRNVDTRMKQVLREWRHLVQNVKTSVENYTKSHSVASIHHARHDQFRGFKEELEWIVQTGDLLKHIRRRLSQSIKAWDRFDAPRGDICYFSDLLSKPRITTSLCAIRESFESLKEIEQTVFYLDEWRIENKRKMLKLRMGLESYQVNSENHQQIRFGQEQNQRTIKLNQEGLDISRKTSGVATESHRISQVALSMNMIVSSIAIAVAIFSTQQETLQFERTPRNLAFSSIVSILVLCGAAYLNGVAREQAWASKLVLKMRNLRTAKTQDGKLSLSPRFET</sequence>
<keyword evidence="2" id="KW-1133">Transmembrane helix</keyword>
<keyword evidence="4" id="KW-1185">Reference proteome</keyword>
<keyword evidence="2" id="KW-0812">Transmembrane</keyword>
<dbReference type="OrthoDB" id="5428055at2759"/>
<gene>
    <name evidence="3" type="ORF">K504DRAFT_447157</name>
</gene>
<protein>
    <submittedName>
        <fullName evidence="3">Uncharacterized protein</fullName>
    </submittedName>
</protein>
<accession>A0A6G1K3V5</accession>
<evidence type="ECO:0000256" key="2">
    <source>
        <dbReference type="SAM" id="Phobius"/>
    </source>
</evidence>
<dbReference type="EMBL" id="MU005774">
    <property type="protein sequence ID" value="KAF2707121.1"/>
    <property type="molecule type" value="Genomic_DNA"/>
</dbReference>
<keyword evidence="2" id="KW-0472">Membrane</keyword>
<feature type="transmembrane region" description="Helical" evidence="2">
    <location>
        <begin position="545"/>
        <end position="563"/>
    </location>
</feature>
<feature type="compositionally biased region" description="Acidic residues" evidence="1">
    <location>
        <begin position="273"/>
        <end position="291"/>
    </location>
</feature>
<evidence type="ECO:0000313" key="4">
    <source>
        <dbReference type="Proteomes" id="UP000799428"/>
    </source>
</evidence>
<dbReference type="AlphaFoldDB" id="A0A6G1K3V5"/>
<feature type="region of interest" description="Disordered" evidence="1">
    <location>
        <begin position="270"/>
        <end position="303"/>
    </location>
</feature>
<reference evidence="3" key="1">
    <citation type="journal article" date="2020" name="Stud. Mycol.">
        <title>101 Dothideomycetes genomes: a test case for predicting lifestyles and emergence of pathogens.</title>
        <authorList>
            <person name="Haridas S."/>
            <person name="Albert R."/>
            <person name="Binder M."/>
            <person name="Bloem J."/>
            <person name="Labutti K."/>
            <person name="Salamov A."/>
            <person name="Andreopoulos B."/>
            <person name="Baker S."/>
            <person name="Barry K."/>
            <person name="Bills G."/>
            <person name="Bluhm B."/>
            <person name="Cannon C."/>
            <person name="Castanera R."/>
            <person name="Culley D."/>
            <person name="Daum C."/>
            <person name="Ezra D."/>
            <person name="Gonzalez J."/>
            <person name="Henrissat B."/>
            <person name="Kuo A."/>
            <person name="Liang C."/>
            <person name="Lipzen A."/>
            <person name="Lutzoni F."/>
            <person name="Magnuson J."/>
            <person name="Mondo S."/>
            <person name="Nolan M."/>
            <person name="Ohm R."/>
            <person name="Pangilinan J."/>
            <person name="Park H.-J."/>
            <person name="Ramirez L."/>
            <person name="Alfaro M."/>
            <person name="Sun H."/>
            <person name="Tritt A."/>
            <person name="Yoshinaga Y."/>
            <person name="Zwiers L.-H."/>
            <person name="Turgeon B."/>
            <person name="Goodwin S."/>
            <person name="Spatafora J."/>
            <person name="Crous P."/>
            <person name="Grigoriev I."/>
        </authorList>
    </citation>
    <scope>NUCLEOTIDE SEQUENCE</scope>
    <source>
        <strain evidence="3">CBS 279.74</strain>
    </source>
</reference>
<dbReference type="Proteomes" id="UP000799428">
    <property type="component" value="Unassembled WGS sequence"/>
</dbReference>
<organism evidence="3 4">
    <name type="scientific">Pleomassaria siparia CBS 279.74</name>
    <dbReference type="NCBI Taxonomy" id="1314801"/>
    <lineage>
        <taxon>Eukaryota</taxon>
        <taxon>Fungi</taxon>
        <taxon>Dikarya</taxon>
        <taxon>Ascomycota</taxon>
        <taxon>Pezizomycotina</taxon>
        <taxon>Dothideomycetes</taxon>
        <taxon>Pleosporomycetidae</taxon>
        <taxon>Pleosporales</taxon>
        <taxon>Pleomassariaceae</taxon>
        <taxon>Pleomassaria</taxon>
    </lineage>
</organism>
<evidence type="ECO:0000313" key="3">
    <source>
        <dbReference type="EMBL" id="KAF2707121.1"/>
    </source>
</evidence>
<feature type="transmembrane region" description="Helical" evidence="2">
    <location>
        <begin position="512"/>
        <end position="533"/>
    </location>
</feature>
<proteinExistence type="predicted"/>